<proteinExistence type="predicted"/>
<sequence>MDSMNPCDYSSGFIHLLNSQQEIHISDTFSPTILLPSSQLPEFSTHCSDDPSPPVEKTREGRRESRPKWKINEDKALISAWLNTSKDAVVGNDQKAAAFWSRIADYYAACPIVAGYPKREPTHYRQRWVKINDMVCKFVGSYEAAQRLKKSGQNEDDIMKMAYKIFETDYSSKFNLEHAWLELRFDQKWCPNTGTKGNGSSKRSKINDGSTQYSSNVADETMARPPGVKASKGKGKQSVSNTIPLQKDGSSILELSEVWEIKKKDLALKKEIKQMRLLEQLLARGDKLSEVEEGLKNKIIRELYE</sequence>
<name>A0ABD1ASQ3_CARAN</name>
<feature type="compositionally biased region" description="Polar residues" evidence="1">
    <location>
        <begin position="192"/>
        <end position="218"/>
    </location>
</feature>
<comment type="caution">
    <text evidence="2">The sequence shown here is derived from an EMBL/GenBank/DDBJ whole genome shotgun (WGS) entry which is preliminary data.</text>
</comment>
<reference evidence="2 3" key="1">
    <citation type="submission" date="2024-04" db="EMBL/GenBank/DDBJ databases">
        <title>Genome assembly C_amara_ONT_v2.</title>
        <authorList>
            <person name="Yant L."/>
            <person name="Moore C."/>
            <person name="Slenker M."/>
        </authorList>
    </citation>
    <scope>NUCLEOTIDE SEQUENCE [LARGE SCALE GENOMIC DNA]</scope>
    <source>
        <tissue evidence="2">Leaf</tissue>
    </source>
</reference>
<accession>A0ABD1ASQ3</accession>
<feature type="region of interest" description="Disordered" evidence="1">
    <location>
        <begin position="192"/>
        <end position="243"/>
    </location>
</feature>
<evidence type="ECO:0000313" key="2">
    <source>
        <dbReference type="EMBL" id="KAL1207269.1"/>
    </source>
</evidence>
<gene>
    <name evidence="2" type="ORF">V5N11_028014</name>
</gene>
<keyword evidence="3" id="KW-1185">Reference proteome</keyword>
<protein>
    <submittedName>
        <fullName evidence="2">Glutathione S-transferase T3</fullName>
    </submittedName>
</protein>
<dbReference type="PANTHER" id="PTHR45023:SF4">
    <property type="entry name" value="GLYCINE-RICH PROTEIN-RELATED"/>
    <property type="match status" value="1"/>
</dbReference>
<dbReference type="PANTHER" id="PTHR45023">
    <property type="match status" value="1"/>
</dbReference>
<feature type="compositionally biased region" description="Basic and acidic residues" evidence="1">
    <location>
        <begin position="56"/>
        <end position="67"/>
    </location>
</feature>
<dbReference type="AlphaFoldDB" id="A0ABD1ASQ3"/>
<feature type="region of interest" description="Disordered" evidence="1">
    <location>
        <begin position="41"/>
        <end position="67"/>
    </location>
</feature>
<evidence type="ECO:0000256" key="1">
    <source>
        <dbReference type="SAM" id="MobiDB-lite"/>
    </source>
</evidence>
<dbReference type="Proteomes" id="UP001558713">
    <property type="component" value="Unassembled WGS sequence"/>
</dbReference>
<organism evidence="2 3">
    <name type="scientific">Cardamine amara subsp. amara</name>
    <dbReference type="NCBI Taxonomy" id="228776"/>
    <lineage>
        <taxon>Eukaryota</taxon>
        <taxon>Viridiplantae</taxon>
        <taxon>Streptophyta</taxon>
        <taxon>Embryophyta</taxon>
        <taxon>Tracheophyta</taxon>
        <taxon>Spermatophyta</taxon>
        <taxon>Magnoliopsida</taxon>
        <taxon>eudicotyledons</taxon>
        <taxon>Gunneridae</taxon>
        <taxon>Pentapetalae</taxon>
        <taxon>rosids</taxon>
        <taxon>malvids</taxon>
        <taxon>Brassicales</taxon>
        <taxon>Brassicaceae</taxon>
        <taxon>Cardamineae</taxon>
        <taxon>Cardamine</taxon>
    </lineage>
</organism>
<dbReference type="EMBL" id="JBANAX010000482">
    <property type="protein sequence ID" value="KAL1207269.1"/>
    <property type="molecule type" value="Genomic_DNA"/>
</dbReference>
<evidence type="ECO:0000313" key="3">
    <source>
        <dbReference type="Proteomes" id="UP001558713"/>
    </source>
</evidence>